<keyword evidence="1" id="KW-1133">Transmembrane helix</keyword>
<dbReference type="InterPro" id="IPR027954">
    <property type="entry name" value="Transcobalamin-like_C"/>
</dbReference>
<keyword evidence="1" id="KW-0472">Membrane</keyword>
<proteinExistence type="predicted"/>
<organism evidence="3 4">
    <name type="scientific">Berkelbacteria bacterium GW2011_GWA1_36_9</name>
    <dbReference type="NCBI Taxonomy" id="1618331"/>
    <lineage>
        <taxon>Bacteria</taxon>
        <taxon>Candidatus Berkelbacteria</taxon>
    </lineage>
</organism>
<feature type="domain" description="Transcobalamin-like C-terminal" evidence="2">
    <location>
        <begin position="65"/>
        <end position="132"/>
    </location>
</feature>
<reference evidence="3 4" key="1">
    <citation type="journal article" date="2015" name="Nature">
        <title>rRNA introns, odd ribosomes, and small enigmatic genomes across a large radiation of phyla.</title>
        <authorList>
            <person name="Brown C.T."/>
            <person name="Hug L.A."/>
            <person name="Thomas B.C."/>
            <person name="Sharon I."/>
            <person name="Castelle C.J."/>
            <person name="Singh A."/>
            <person name="Wilkins M.J."/>
            <person name="Williams K.H."/>
            <person name="Banfield J.F."/>
        </authorList>
    </citation>
    <scope>NUCLEOTIDE SEQUENCE [LARGE SCALE GENOMIC DNA]</scope>
</reference>
<accession>A0A0G0FG04</accession>
<dbReference type="EMBL" id="LBSM01000028">
    <property type="protein sequence ID" value="KKQ16687.1"/>
    <property type="molecule type" value="Genomic_DNA"/>
</dbReference>
<evidence type="ECO:0000259" key="2">
    <source>
        <dbReference type="Pfam" id="PF14478"/>
    </source>
</evidence>
<dbReference type="Proteomes" id="UP000034508">
    <property type="component" value="Unassembled WGS sequence"/>
</dbReference>
<sequence length="135" mass="14826">MDKEKTSWSLSNFIAIIILAGILIVGGSMLGSRVLDKQSQKAVAGTQIQFQPVVEKTINYDGQAGKTALDILKASHQVESQDSSIGIFVTGIDGTKNQDNKYWMFYVDGQLGATGADQYTTKDGDKIEWRYESLQ</sequence>
<protein>
    <recommendedName>
        <fullName evidence="2">Transcobalamin-like C-terminal domain-containing protein</fullName>
    </recommendedName>
</protein>
<dbReference type="Gene3D" id="2.170.130.30">
    <property type="match status" value="1"/>
</dbReference>
<evidence type="ECO:0000256" key="1">
    <source>
        <dbReference type="SAM" id="Phobius"/>
    </source>
</evidence>
<dbReference type="AlphaFoldDB" id="A0A0G0FG04"/>
<dbReference type="Pfam" id="PF14478">
    <property type="entry name" value="DUF4430"/>
    <property type="match status" value="1"/>
</dbReference>
<comment type="caution">
    <text evidence="3">The sequence shown here is derived from an EMBL/GenBank/DDBJ whole genome shotgun (WGS) entry which is preliminary data.</text>
</comment>
<name>A0A0G0FG04_9BACT</name>
<gene>
    <name evidence="3" type="ORF">US31_C0028G0002</name>
</gene>
<feature type="transmembrane region" description="Helical" evidence="1">
    <location>
        <begin position="12"/>
        <end position="31"/>
    </location>
</feature>
<evidence type="ECO:0000313" key="3">
    <source>
        <dbReference type="EMBL" id="KKQ16687.1"/>
    </source>
</evidence>
<keyword evidence="1" id="KW-0812">Transmembrane</keyword>
<evidence type="ECO:0000313" key="4">
    <source>
        <dbReference type="Proteomes" id="UP000034508"/>
    </source>
</evidence>